<evidence type="ECO:0000313" key="9">
    <source>
        <dbReference type="EMBL" id="TRY77149.1"/>
    </source>
</evidence>
<dbReference type="Proteomes" id="UP000318571">
    <property type="component" value="Chromosome 5"/>
</dbReference>
<feature type="transmembrane region" description="Helical" evidence="8">
    <location>
        <begin position="160"/>
        <end position="186"/>
    </location>
</feature>
<feature type="non-terminal residue" evidence="9">
    <location>
        <position position="1"/>
    </location>
</feature>
<evidence type="ECO:0000256" key="2">
    <source>
        <dbReference type="ARBA" id="ARBA00022475"/>
    </source>
</evidence>
<name>A0A553PHJ3_TIGCA</name>
<organism evidence="9 10">
    <name type="scientific">Tigriopus californicus</name>
    <name type="common">Marine copepod</name>
    <dbReference type="NCBI Taxonomy" id="6832"/>
    <lineage>
        <taxon>Eukaryota</taxon>
        <taxon>Metazoa</taxon>
        <taxon>Ecdysozoa</taxon>
        <taxon>Arthropoda</taxon>
        <taxon>Crustacea</taxon>
        <taxon>Multicrustacea</taxon>
        <taxon>Hexanauplia</taxon>
        <taxon>Copepoda</taxon>
        <taxon>Harpacticoida</taxon>
        <taxon>Harpacticidae</taxon>
        <taxon>Tigriopus</taxon>
    </lineage>
</organism>
<dbReference type="AlphaFoldDB" id="A0A553PHJ3"/>
<dbReference type="InterPro" id="IPR052192">
    <property type="entry name" value="Insect_Ionotropic_Sensory_Rcpt"/>
</dbReference>
<dbReference type="Gene3D" id="1.10.287.70">
    <property type="match status" value="1"/>
</dbReference>
<sequence length="292" mass="32730">VPRNVSQYEDNLHLSFTAVVPKFESNVGEEAHLVFKPIQSLQGRKLKVLHTSPWPHLVLTEVNGSSVATGGTNILYTNAMSEKFGFTYSVTRLLWYKKVNNGVATGLFPSIQAREGDLGLGEPIITHERFTEADFSTYTYLWDLGIKTLKPKEKDPATTLLLVFDVYTWSALAVLTTTISLFLIAADYISQSRHEVDIFHSLSLALVSPLQESLPNRLFHFTEFQARYVTLFFWLIMGNVISMAYRSNLLAALATKEYDKPLQNAEEVLDSGMRVYALAGALLSQGIRDSSR</sequence>
<dbReference type="PANTHER" id="PTHR42643:SF38">
    <property type="entry name" value="IONOTROPIC RECEPTOR 100A"/>
    <property type="match status" value="1"/>
</dbReference>
<dbReference type="SUPFAM" id="SSF53850">
    <property type="entry name" value="Periplasmic binding protein-like II"/>
    <property type="match status" value="1"/>
</dbReference>
<keyword evidence="7" id="KW-0325">Glycoprotein</keyword>
<comment type="caution">
    <text evidence="9">The sequence shown here is derived from an EMBL/GenBank/DDBJ whole genome shotgun (WGS) entry which is preliminary data.</text>
</comment>
<evidence type="ECO:0000256" key="6">
    <source>
        <dbReference type="ARBA" id="ARBA00023170"/>
    </source>
</evidence>
<evidence type="ECO:0000256" key="3">
    <source>
        <dbReference type="ARBA" id="ARBA00022692"/>
    </source>
</evidence>
<keyword evidence="5 8" id="KW-0472">Membrane</keyword>
<feature type="transmembrane region" description="Helical" evidence="8">
    <location>
        <begin position="226"/>
        <end position="245"/>
    </location>
</feature>
<protein>
    <recommendedName>
        <fullName evidence="11">Ionotropic glutamate receptor C-terminal domain-containing protein</fullName>
    </recommendedName>
</protein>
<reference evidence="9 10" key="1">
    <citation type="journal article" date="2018" name="Nat. Ecol. Evol.">
        <title>Genomic signatures of mitonuclear coevolution across populations of Tigriopus californicus.</title>
        <authorList>
            <person name="Barreto F.S."/>
            <person name="Watson E.T."/>
            <person name="Lima T.G."/>
            <person name="Willett C.S."/>
            <person name="Edmands S."/>
            <person name="Li W."/>
            <person name="Burton R.S."/>
        </authorList>
    </citation>
    <scope>NUCLEOTIDE SEQUENCE [LARGE SCALE GENOMIC DNA]</scope>
    <source>
        <strain evidence="9 10">San Diego</strain>
    </source>
</reference>
<accession>A0A553PHJ3</accession>
<gene>
    <name evidence="9" type="ORF">TCAL_06382</name>
</gene>
<dbReference type="PANTHER" id="PTHR42643">
    <property type="entry name" value="IONOTROPIC RECEPTOR 20A-RELATED"/>
    <property type="match status" value="1"/>
</dbReference>
<evidence type="ECO:0000256" key="4">
    <source>
        <dbReference type="ARBA" id="ARBA00022989"/>
    </source>
</evidence>
<feature type="non-terminal residue" evidence="9">
    <location>
        <position position="292"/>
    </location>
</feature>
<proteinExistence type="predicted"/>
<evidence type="ECO:0000256" key="8">
    <source>
        <dbReference type="SAM" id="Phobius"/>
    </source>
</evidence>
<keyword evidence="10" id="KW-1185">Reference proteome</keyword>
<dbReference type="EMBL" id="VCGU01000004">
    <property type="protein sequence ID" value="TRY77149.1"/>
    <property type="molecule type" value="Genomic_DNA"/>
</dbReference>
<comment type="subcellular location">
    <subcellularLocation>
        <location evidence="1">Cell membrane</location>
        <topology evidence="1">Multi-pass membrane protein</topology>
    </subcellularLocation>
</comment>
<keyword evidence="6" id="KW-0675">Receptor</keyword>
<keyword evidence="3 8" id="KW-0812">Transmembrane</keyword>
<keyword evidence="2" id="KW-1003">Cell membrane</keyword>
<evidence type="ECO:0000256" key="5">
    <source>
        <dbReference type="ARBA" id="ARBA00023136"/>
    </source>
</evidence>
<keyword evidence="4 8" id="KW-1133">Transmembrane helix</keyword>
<evidence type="ECO:0000313" key="10">
    <source>
        <dbReference type="Proteomes" id="UP000318571"/>
    </source>
</evidence>
<evidence type="ECO:0008006" key="11">
    <source>
        <dbReference type="Google" id="ProtNLM"/>
    </source>
</evidence>
<dbReference type="Gene3D" id="3.40.190.10">
    <property type="entry name" value="Periplasmic binding protein-like II"/>
    <property type="match status" value="1"/>
</dbReference>
<evidence type="ECO:0000256" key="7">
    <source>
        <dbReference type="ARBA" id="ARBA00023180"/>
    </source>
</evidence>
<dbReference type="GO" id="GO:0005886">
    <property type="term" value="C:plasma membrane"/>
    <property type="evidence" value="ECO:0007669"/>
    <property type="project" value="UniProtKB-SubCell"/>
</dbReference>
<evidence type="ECO:0000256" key="1">
    <source>
        <dbReference type="ARBA" id="ARBA00004651"/>
    </source>
</evidence>